<evidence type="ECO:0000256" key="7">
    <source>
        <dbReference type="ARBA" id="ARBA00023157"/>
    </source>
</evidence>
<keyword evidence="7 8" id="KW-1015">Disulfide bond</keyword>
<evidence type="ECO:0000256" key="3">
    <source>
        <dbReference type="ARBA" id="ARBA00022833"/>
    </source>
</evidence>
<protein>
    <recommendedName>
        <fullName evidence="8">Mitochondrial import inner membrane translocase subunit</fullName>
    </recommendedName>
</protein>
<dbReference type="STRING" id="387005.A0A183I0X0"/>
<keyword evidence="8" id="KW-0999">Mitochondrion inner membrane</keyword>
<reference evidence="12" key="1">
    <citation type="submission" date="2016-06" db="UniProtKB">
        <authorList>
            <consortium name="WormBaseParasite"/>
        </authorList>
    </citation>
    <scope>IDENTIFICATION</scope>
</reference>
<evidence type="ECO:0000256" key="2">
    <source>
        <dbReference type="ARBA" id="ARBA00022723"/>
    </source>
</evidence>
<comment type="similarity">
    <text evidence="8">Belongs to the small Tim family.</text>
</comment>
<dbReference type="SUPFAM" id="SSF144122">
    <property type="entry name" value="Tim10-like"/>
    <property type="match status" value="1"/>
</dbReference>
<dbReference type="Pfam" id="PF02953">
    <property type="entry name" value="zf-Tim10_DDP"/>
    <property type="match status" value="1"/>
</dbReference>
<dbReference type="Gene3D" id="1.10.287.810">
    <property type="entry name" value="Mitochondrial import inner membrane translocase subunit tim13 like domains"/>
    <property type="match status" value="1"/>
</dbReference>
<evidence type="ECO:0000256" key="1">
    <source>
        <dbReference type="ARBA" id="ARBA00022448"/>
    </source>
</evidence>
<dbReference type="PANTHER" id="PTHR13172">
    <property type="entry name" value="MITOCHONDRIAL IMPORT INNER MEMBRANE TRANSLOCASE SUBUNIT TIM9B"/>
    <property type="match status" value="1"/>
</dbReference>
<keyword evidence="11" id="KW-1185">Reference proteome</keyword>
<evidence type="ECO:0000259" key="9">
    <source>
        <dbReference type="Pfam" id="PF02953"/>
    </source>
</evidence>
<comment type="subunit">
    <text evidence="8">Heterohexamer.</text>
</comment>
<dbReference type="InterPro" id="IPR035427">
    <property type="entry name" value="Tim10-like_dom_sf"/>
</dbReference>
<keyword evidence="8" id="KW-0143">Chaperone</keyword>
<feature type="domain" description="Tim10-like" evidence="9">
    <location>
        <begin position="4"/>
        <end position="45"/>
    </location>
</feature>
<evidence type="ECO:0000313" key="11">
    <source>
        <dbReference type="Proteomes" id="UP000267606"/>
    </source>
</evidence>
<dbReference type="EMBL" id="UZAJ01040172">
    <property type="protein sequence ID" value="VDP13606.1"/>
    <property type="molecule type" value="Genomic_DNA"/>
</dbReference>
<gene>
    <name evidence="10" type="ORF">OFLC_LOCUS13382</name>
</gene>
<dbReference type="GO" id="GO:0005743">
    <property type="term" value="C:mitochondrial inner membrane"/>
    <property type="evidence" value="ECO:0007669"/>
    <property type="project" value="UniProtKB-SubCell"/>
</dbReference>
<comment type="domain">
    <text evidence="8">The twin CX3C motif contains 4 conserved Cys residues that form 2 disulfide bonds in the mitochondrial intermembrane space.</text>
</comment>
<reference evidence="10 11" key="2">
    <citation type="submission" date="2018-11" db="EMBL/GenBank/DDBJ databases">
        <authorList>
            <consortium name="Pathogen Informatics"/>
        </authorList>
    </citation>
    <scope>NUCLEOTIDE SEQUENCE [LARGE SCALE GENOMIC DNA]</scope>
</reference>
<evidence type="ECO:0000256" key="5">
    <source>
        <dbReference type="ARBA" id="ARBA00023010"/>
    </source>
</evidence>
<dbReference type="InterPro" id="IPR004217">
    <property type="entry name" value="Tim10-like"/>
</dbReference>
<accession>A0A183I0X0</accession>
<dbReference type="WBParaSite" id="OFLC_0001338301-mRNA-1">
    <property type="protein sequence ID" value="OFLC_0001338301-mRNA-1"/>
    <property type="gene ID" value="OFLC_0001338301"/>
</dbReference>
<dbReference type="InterPro" id="IPR050673">
    <property type="entry name" value="Mito_inner_translocase_sub"/>
</dbReference>
<evidence type="ECO:0000256" key="8">
    <source>
        <dbReference type="RuleBase" id="RU367043"/>
    </source>
</evidence>
<keyword evidence="6 8" id="KW-0496">Mitochondrion</keyword>
<dbReference type="AlphaFoldDB" id="A0A183I0X0"/>
<organism evidence="12">
    <name type="scientific">Onchocerca flexuosa</name>
    <dbReference type="NCBI Taxonomy" id="387005"/>
    <lineage>
        <taxon>Eukaryota</taxon>
        <taxon>Metazoa</taxon>
        <taxon>Ecdysozoa</taxon>
        <taxon>Nematoda</taxon>
        <taxon>Chromadorea</taxon>
        <taxon>Rhabditida</taxon>
        <taxon>Spirurina</taxon>
        <taxon>Spiruromorpha</taxon>
        <taxon>Filarioidea</taxon>
        <taxon>Onchocercidae</taxon>
        <taxon>Onchocerca</taxon>
    </lineage>
</organism>
<keyword evidence="2" id="KW-0479">Metal-binding</keyword>
<keyword evidence="3" id="KW-0862">Zinc</keyword>
<dbReference type="GO" id="GO:0046872">
    <property type="term" value="F:metal ion binding"/>
    <property type="evidence" value="ECO:0007669"/>
    <property type="project" value="UniProtKB-KW"/>
</dbReference>
<name>A0A183I0X0_9BILA</name>
<keyword evidence="1 8" id="KW-0813">Transport</keyword>
<evidence type="ECO:0000256" key="6">
    <source>
        <dbReference type="ARBA" id="ARBA00023128"/>
    </source>
</evidence>
<evidence type="ECO:0000256" key="4">
    <source>
        <dbReference type="ARBA" id="ARBA00022927"/>
    </source>
</evidence>
<comment type="function">
    <text evidence="8">Mitochondrial intermembrane chaperone that participates in the import and insertion of some multi-pass transmembrane proteins into the mitochondrial inner membrane. Also required for the transfer of beta-barrel precursors from the TOM complex to the sorting and assembly machinery (SAM complex) of the outer membrane. Acts as a chaperone-like protein that protects the hydrophobic precursors from aggregation and guide them through the mitochondrial intermembrane space.</text>
</comment>
<keyword evidence="4 8" id="KW-0653">Protein transport</keyword>
<comment type="subcellular location">
    <subcellularLocation>
        <location evidence="8">Mitochondrion inner membrane</location>
        <topology evidence="8">Peripheral membrane protein</topology>
        <orientation evidence="8">Intermembrane side</orientation>
    </subcellularLocation>
</comment>
<dbReference type="Proteomes" id="UP000267606">
    <property type="component" value="Unassembled WGS sequence"/>
</dbReference>
<sequence length="56" mass="6720">MKTFQLKEFLTVYNTLTDSCFRVCIREFNHHQLIKSETECISKCNYYFCSISKLDV</sequence>
<proteinExistence type="inferred from homology"/>
<evidence type="ECO:0000313" key="12">
    <source>
        <dbReference type="WBParaSite" id="OFLC_0001338301-mRNA-1"/>
    </source>
</evidence>
<keyword evidence="5 8" id="KW-0811">Translocation</keyword>
<evidence type="ECO:0000313" key="10">
    <source>
        <dbReference type="EMBL" id="VDP13606.1"/>
    </source>
</evidence>
<keyword evidence="8" id="KW-0472">Membrane</keyword>
<dbReference type="GO" id="GO:0015031">
    <property type="term" value="P:protein transport"/>
    <property type="evidence" value="ECO:0007669"/>
    <property type="project" value="UniProtKB-KW"/>
</dbReference>